<accession>A0A8S4QU37</accession>
<sequence>TEVKELTNNVFANLGGLPLPFIGVSGMSACPHVKRADNGQPAPCPLAANVEYVYTNQFPIESFYPQVPLRVHWALNDGQKDVICFEVPAIITKR</sequence>
<comment type="subcellular location">
    <subcellularLocation>
        <location evidence="1">Secreted</location>
    </subcellularLocation>
</comment>
<organism evidence="5 6">
    <name type="scientific">Pararge aegeria aegeria</name>
    <dbReference type="NCBI Taxonomy" id="348720"/>
    <lineage>
        <taxon>Eukaryota</taxon>
        <taxon>Metazoa</taxon>
        <taxon>Ecdysozoa</taxon>
        <taxon>Arthropoda</taxon>
        <taxon>Hexapoda</taxon>
        <taxon>Insecta</taxon>
        <taxon>Pterygota</taxon>
        <taxon>Neoptera</taxon>
        <taxon>Endopterygota</taxon>
        <taxon>Lepidoptera</taxon>
        <taxon>Glossata</taxon>
        <taxon>Ditrysia</taxon>
        <taxon>Papilionoidea</taxon>
        <taxon>Nymphalidae</taxon>
        <taxon>Satyrinae</taxon>
        <taxon>Satyrini</taxon>
        <taxon>Parargina</taxon>
        <taxon>Pararge</taxon>
    </lineage>
</organism>
<keyword evidence="6" id="KW-1185">Reference proteome</keyword>
<evidence type="ECO:0000259" key="4">
    <source>
        <dbReference type="Pfam" id="PF02221"/>
    </source>
</evidence>
<dbReference type="Gene3D" id="2.60.40.770">
    <property type="match status" value="1"/>
</dbReference>
<feature type="non-terminal residue" evidence="5">
    <location>
        <position position="1"/>
    </location>
</feature>
<dbReference type="AlphaFoldDB" id="A0A8S4QU37"/>
<evidence type="ECO:0000313" key="5">
    <source>
        <dbReference type="EMBL" id="CAH2216412.1"/>
    </source>
</evidence>
<gene>
    <name evidence="5" type="primary">jg25592</name>
    <name evidence="5" type="ORF">PAEG_LOCUS4459</name>
</gene>
<dbReference type="EMBL" id="CAKXAJ010015360">
    <property type="protein sequence ID" value="CAH2216412.1"/>
    <property type="molecule type" value="Genomic_DNA"/>
</dbReference>
<evidence type="ECO:0000256" key="1">
    <source>
        <dbReference type="ARBA" id="ARBA00004613"/>
    </source>
</evidence>
<dbReference type="SUPFAM" id="SSF81296">
    <property type="entry name" value="E set domains"/>
    <property type="match status" value="1"/>
</dbReference>
<proteinExistence type="inferred from homology"/>
<comment type="similarity">
    <text evidence="2">Belongs to the NPC2 family.</text>
</comment>
<protein>
    <submittedName>
        <fullName evidence="5">Jg25592 protein</fullName>
    </submittedName>
</protein>
<reference evidence="5" key="1">
    <citation type="submission" date="2022-03" db="EMBL/GenBank/DDBJ databases">
        <authorList>
            <person name="Lindestad O."/>
        </authorList>
    </citation>
    <scope>NUCLEOTIDE SEQUENCE</scope>
</reference>
<dbReference type="FunFam" id="2.60.40.770:FF:000001">
    <property type="entry name" value="NPC intracellular cholesterol transporter 2"/>
    <property type="match status" value="1"/>
</dbReference>
<keyword evidence="3" id="KW-0964">Secreted</keyword>
<evidence type="ECO:0000256" key="3">
    <source>
        <dbReference type="ARBA" id="ARBA00022525"/>
    </source>
</evidence>
<evidence type="ECO:0000313" key="6">
    <source>
        <dbReference type="Proteomes" id="UP000838756"/>
    </source>
</evidence>
<evidence type="ECO:0000256" key="2">
    <source>
        <dbReference type="ARBA" id="ARBA00006370"/>
    </source>
</evidence>
<dbReference type="InterPro" id="IPR014756">
    <property type="entry name" value="Ig_E-set"/>
</dbReference>
<name>A0A8S4QU37_9NEOP</name>
<feature type="domain" description="MD-2-related lipid-recognition" evidence="4">
    <location>
        <begin position="3"/>
        <end position="91"/>
    </location>
</feature>
<dbReference type="GO" id="GO:0005576">
    <property type="term" value="C:extracellular region"/>
    <property type="evidence" value="ECO:0007669"/>
    <property type="project" value="UniProtKB-SubCell"/>
</dbReference>
<comment type="caution">
    <text evidence="5">The sequence shown here is derived from an EMBL/GenBank/DDBJ whole genome shotgun (WGS) entry which is preliminary data.</text>
</comment>
<dbReference type="OrthoDB" id="6332846at2759"/>
<dbReference type="InterPro" id="IPR003172">
    <property type="entry name" value="ML_dom"/>
</dbReference>
<dbReference type="Proteomes" id="UP000838756">
    <property type="component" value="Unassembled WGS sequence"/>
</dbReference>
<dbReference type="Pfam" id="PF02221">
    <property type="entry name" value="E1_DerP2_DerF2"/>
    <property type="match status" value="1"/>
</dbReference>